<dbReference type="SUPFAM" id="SSF161111">
    <property type="entry name" value="Cation efflux protein transmembrane domain-like"/>
    <property type="match status" value="1"/>
</dbReference>
<dbReference type="InterPro" id="IPR027469">
    <property type="entry name" value="Cation_efflux_TMD_sf"/>
</dbReference>
<dbReference type="AlphaFoldDB" id="A0A3B0ZIH3"/>
<feature type="transmembrane region" description="Helical" evidence="5">
    <location>
        <begin position="18"/>
        <end position="40"/>
    </location>
</feature>
<evidence type="ECO:0000256" key="5">
    <source>
        <dbReference type="SAM" id="Phobius"/>
    </source>
</evidence>
<keyword evidence="4 5" id="KW-0472">Membrane</keyword>
<sequence length="204" mass="21909">MSGCGCEIEVKNRNQSRVLILLLAINGVMFVAEIIAGIMADSTALIADSLDMLADATVYAIGLYAVGRSLLVKAKAAHLSGIFQIVLGLGVLFDIVRRTVIGSEPESMMMVIVGMVALVANTICLVLIYKHRQGEVHMRASWIFSKNDVIANLGVIAAGLLVAYTGSHWPDLIIGLLIATLVTRGGLHIIKDAKREKNQQEVTL</sequence>
<evidence type="ECO:0000256" key="3">
    <source>
        <dbReference type="ARBA" id="ARBA00022989"/>
    </source>
</evidence>
<name>A0A3B0ZIH3_9ZZZZ</name>
<organism evidence="7">
    <name type="scientific">hydrothermal vent metagenome</name>
    <dbReference type="NCBI Taxonomy" id="652676"/>
    <lineage>
        <taxon>unclassified sequences</taxon>
        <taxon>metagenomes</taxon>
        <taxon>ecological metagenomes</taxon>
    </lineage>
</organism>
<dbReference type="GO" id="GO:0005886">
    <property type="term" value="C:plasma membrane"/>
    <property type="evidence" value="ECO:0007669"/>
    <property type="project" value="TreeGrafter"/>
</dbReference>
<accession>A0A3B0ZIH3</accession>
<comment type="subcellular location">
    <subcellularLocation>
        <location evidence="1">Membrane</location>
        <topology evidence="1">Multi-pass membrane protein</topology>
    </subcellularLocation>
</comment>
<feature type="transmembrane region" description="Helical" evidence="5">
    <location>
        <begin position="149"/>
        <end position="166"/>
    </location>
</feature>
<dbReference type="PANTHER" id="PTHR11562">
    <property type="entry name" value="CATION EFFLUX PROTEIN/ ZINC TRANSPORTER"/>
    <property type="match status" value="1"/>
</dbReference>
<feature type="domain" description="Cation efflux protein transmembrane" evidence="6">
    <location>
        <begin position="19"/>
        <end position="67"/>
    </location>
</feature>
<dbReference type="Pfam" id="PF01545">
    <property type="entry name" value="Cation_efflux"/>
    <property type="match status" value="2"/>
</dbReference>
<feature type="domain" description="Cation efflux protein transmembrane" evidence="6">
    <location>
        <begin position="77"/>
        <end position="194"/>
    </location>
</feature>
<feature type="transmembrane region" description="Helical" evidence="5">
    <location>
        <begin position="52"/>
        <end position="71"/>
    </location>
</feature>
<evidence type="ECO:0000256" key="1">
    <source>
        <dbReference type="ARBA" id="ARBA00004141"/>
    </source>
</evidence>
<gene>
    <name evidence="7" type="ORF">MNBD_GAMMA17-414</name>
</gene>
<dbReference type="PANTHER" id="PTHR11562:SF17">
    <property type="entry name" value="RE54080P-RELATED"/>
    <property type="match status" value="1"/>
</dbReference>
<evidence type="ECO:0000259" key="6">
    <source>
        <dbReference type="Pfam" id="PF01545"/>
    </source>
</evidence>
<keyword evidence="3 5" id="KW-1133">Transmembrane helix</keyword>
<feature type="transmembrane region" description="Helical" evidence="5">
    <location>
        <begin position="108"/>
        <end position="129"/>
    </location>
</feature>
<dbReference type="InterPro" id="IPR058533">
    <property type="entry name" value="Cation_efflux_TM"/>
</dbReference>
<dbReference type="NCBIfam" id="TIGR01297">
    <property type="entry name" value="CDF"/>
    <property type="match status" value="1"/>
</dbReference>
<evidence type="ECO:0000313" key="7">
    <source>
        <dbReference type="EMBL" id="VAW87172.1"/>
    </source>
</evidence>
<dbReference type="Gene3D" id="1.20.1510.10">
    <property type="entry name" value="Cation efflux protein transmembrane domain"/>
    <property type="match status" value="1"/>
</dbReference>
<keyword evidence="2 5" id="KW-0812">Transmembrane</keyword>
<proteinExistence type="predicted"/>
<feature type="transmembrane region" description="Helical" evidence="5">
    <location>
        <begin position="172"/>
        <end position="190"/>
    </location>
</feature>
<protein>
    <submittedName>
        <fullName evidence="7">Cobalt-zinc-cadmium resistance protein CzcD</fullName>
    </submittedName>
</protein>
<evidence type="ECO:0000256" key="2">
    <source>
        <dbReference type="ARBA" id="ARBA00022692"/>
    </source>
</evidence>
<dbReference type="InterPro" id="IPR050681">
    <property type="entry name" value="CDF/SLC30A"/>
</dbReference>
<evidence type="ECO:0000256" key="4">
    <source>
        <dbReference type="ARBA" id="ARBA00023136"/>
    </source>
</evidence>
<feature type="transmembrane region" description="Helical" evidence="5">
    <location>
        <begin position="78"/>
        <end position="96"/>
    </location>
</feature>
<dbReference type="GO" id="GO:0005385">
    <property type="term" value="F:zinc ion transmembrane transporter activity"/>
    <property type="evidence" value="ECO:0007669"/>
    <property type="project" value="TreeGrafter"/>
</dbReference>
<dbReference type="EMBL" id="UOFQ01000059">
    <property type="protein sequence ID" value="VAW87172.1"/>
    <property type="molecule type" value="Genomic_DNA"/>
</dbReference>
<reference evidence="7" key="1">
    <citation type="submission" date="2018-06" db="EMBL/GenBank/DDBJ databases">
        <authorList>
            <person name="Zhirakovskaya E."/>
        </authorList>
    </citation>
    <scope>NUCLEOTIDE SEQUENCE</scope>
</reference>
<dbReference type="InterPro" id="IPR002524">
    <property type="entry name" value="Cation_efflux"/>
</dbReference>